<dbReference type="Gene3D" id="3.30.565.10">
    <property type="entry name" value="Histidine kinase-like ATPase, C-terminal domain"/>
    <property type="match status" value="1"/>
</dbReference>
<evidence type="ECO:0000256" key="4">
    <source>
        <dbReference type="ARBA" id="ARBA00022553"/>
    </source>
</evidence>
<keyword evidence="6 11" id="KW-0812">Transmembrane</keyword>
<feature type="transmembrane region" description="Helical" evidence="11">
    <location>
        <begin position="156"/>
        <end position="179"/>
    </location>
</feature>
<dbReference type="InterPro" id="IPR005467">
    <property type="entry name" value="His_kinase_dom"/>
</dbReference>
<evidence type="ECO:0000256" key="6">
    <source>
        <dbReference type="ARBA" id="ARBA00022692"/>
    </source>
</evidence>
<dbReference type="RefSeq" id="WP_246030415.1">
    <property type="nucleotide sequence ID" value="NZ_SOBH01000002.1"/>
</dbReference>
<organism evidence="13 14">
    <name type="scientific">Litoreibacter halocynthiae</name>
    <dbReference type="NCBI Taxonomy" id="1242689"/>
    <lineage>
        <taxon>Bacteria</taxon>
        <taxon>Pseudomonadati</taxon>
        <taxon>Pseudomonadota</taxon>
        <taxon>Alphaproteobacteria</taxon>
        <taxon>Rhodobacterales</taxon>
        <taxon>Roseobacteraceae</taxon>
        <taxon>Litoreibacter</taxon>
    </lineage>
</organism>
<dbReference type="PRINTS" id="PR00344">
    <property type="entry name" value="BCTRLSENSOR"/>
</dbReference>
<protein>
    <recommendedName>
        <fullName evidence="3">histidine kinase</fullName>
        <ecNumber evidence="3">2.7.13.3</ecNumber>
    </recommendedName>
</protein>
<dbReference type="GO" id="GO:0016020">
    <property type="term" value="C:membrane"/>
    <property type="evidence" value="ECO:0007669"/>
    <property type="project" value="UniProtKB-SubCell"/>
</dbReference>
<keyword evidence="7 13" id="KW-0418">Kinase</keyword>
<dbReference type="InterPro" id="IPR036097">
    <property type="entry name" value="HisK_dim/P_sf"/>
</dbReference>
<sequence>MINSLSGRFLLLTIIFVMIAEVLIFVPSVARFRQDYLLARLEKSQIASLSVLASQNQGITTDLAKELLDNAGVYNVVLRRDAASQLVLSSPVPGPVTTMVDLRDPSALYLIVGAMKQLFDPPEGVIRVIGSPTRAAGSLIEVAMPQEPLRTAMIDYGLRVLALSAVISIISAALLFLAVRRFMVRPIKRVVSSMEAYAQAPEDARRVIQPSSSITELRAAEDTLAELQNRLTGSLKQKERLAQLGGAVAKISHDLRNILTTATLLADRMERSEDPAVQRSAPKLVNSLSRAVNLCEGTLAFGRVDEAPPKLAMTAVEDIVEDVLKSEQLSTTSDISFDWDVPAHMMVRCDAEQIYRILGNLVRNARQALEASGKPGIIEIFADEASDGWRLTVSDNGPGLPPKAREHLFTAFEGGVRKGGTGLGLAIAAELARGHGGSLTLTRSDAQGTEFQLFLPKENAVFEQAAQ</sequence>
<feature type="domain" description="Histidine kinase" evidence="12">
    <location>
        <begin position="250"/>
        <end position="459"/>
    </location>
</feature>
<evidence type="ECO:0000256" key="11">
    <source>
        <dbReference type="SAM" id="Phobius"/>
    </source>
</evidence>
<comment type="caution">
    <text evidence="13">The sequence shown here is derived from an EMBL/GenBank/DDBJ whole genome shotgun (WGS) entry which is preliminary data.</text>
</comment>
<dbReference type="SUPFAM" id="SSF47384">
    <property type="entry name" value="Homodimeric domain of signal transducing histidine kinase"/>
    <property type="match status" value="1"/>
</dbReference>
<dbReference type="Gene3D" id="1.10.287.130">
    <property type="match status" value="1"/>
</dbReference>
<proteinExistence type="predicted"/>
<gene>
    <name evidence="13" type="ORF">BDE40_2126</name>
</gene>
<keyword evidence="4" id="KW-0597">Phosphoprotein</keyword>
<evidence type="ECO:0000256" key="7">
    <source>
        <dbReference type="ARBA" id="ARBA00022777"/>
    </source>
</evidence>
<evidence type="ECO:0000256" key="1">
    <source>
        <dbReference type="ARBA" id="ARBA00000085"/>
    </source>
</evidence>
<evidence type="ECO:0000259" key="12">
    <source>
        <dbReference type="PROSITE" id="PS50109"/>
    </source>
</evidence>
<dbReference type="EC" id="2.7.13.3" evidence="3"/>
<evidence type="ECO:0000256" key="3">
    <source>
        <dbReference type="ARBA" id="ARBA00012438"/>
    </source>
</evidence>
<dbReference type="InterPro" id="IPR036890">
    <property type="entry name" value="HATPase_C_sf"/>
</dbReference>
<keyword evidence="8 11" id="KW-1133">Transmembrane helix</keyword>
<dbReference type="InterPro" id="IPR003594">
    <property type="entry name" value="HATPase_dom"/>
</dbReference>
<dbReference type="InterPro" id="IPR003661">
    <property type="entry name" value="HisK_dim/P_dom"/>
</dbReference>
<accession>A0A4R7LL19</accession>
<feature type="coiled-coil region" evidence="10">
    <location>
        <begin position="217"/>
        <end position="244"/>
    </location>
</feature>
<dbReference type="Pfam" id="PF02518">
    <property type="entry name" value="HATPase_c"/>
    <property type="match status" value="1"/>
</dbReference>
<dbReference type="AlphaFoldDB" id="A0A4R7LL19"/>
<dbReference type="InterPro" id="IPR050428">
    <property type="entry name" value="TCS_sensor_his_kinase"/>
</dbReference>
<dbReference type="InterPro" id="IPR004358">
    <property type="entry name" value="Sig_transdc_His_kin-like_C"/>
</dbReference>
<dbReference type="SMART" id="SM00387">
    <property type="entry name" value="HATPase_c"/>
    <property type="match status" value="1"/>
</dbReference>
<dbReference type="PROSITE" id="PS50109">
    <property type="entry name" value="HIS_KIN"/>
    <property type="match status" value="1"/>
</dbReference>
<name>A0A4R7LL19_9RHOB</name>
<keyword evidence="14" id="KW-1185">Reference proteome</keyword>
<reference evidence="13 14" key="1">
    <citation type="submission" date="2019-03" db="EMBL/GenBank/DDBJ databases">
        <title>Genomic Encyclopedia of Archaeal and Bacterial Type Strains, Phase II (KMG-II): from individual species to whole genera.</title>
        <authorList>
            <person name="Goeker M."/>
        </authorList>
    </citation>
    <scope>NUCLEOTIDE SEQUENCE [LARGE SCALE GENOMIC DNA]</scope>
    <source>
        <strain evidence="13 14">DSM 29467</strain>
    </source>
</reference>
<evidence type="ECO:0000256" key="5">
    <source>
        <dbReference type="ARBA" id="ARBA00022679"/>
    </source>
</evidence>
<evidence type="ECO:0000256" key="9">
    <source>
        <dbReference type="ARBA" id="ARBA00023136"/>
    </source>
</evidence>
<dbReference type="CDD" id="cd00075">
    <property type="entry name" value="HATPase"/>
    <property type="match status" value="1"/>
</dbReference>
<comment type="subcellular location">
    <subcellularLocation>
        <location evidence="2">Membrane</location>
    </subcellularLocation>
</comment>
<dbReference type="PANTHER" id="PTHR45436">
    <property type="entry name" value="SENSOR HISTIDINE KINASE YKOH"/>
    <property type="match status" value="1"/>
</dbReference>
<dbReference type="GO" id="GO:0000155">
    <property type="term" value="F:phosphorelay sensor kinase activity"/>
    <property type="evidence" value="ECO:0007669"/>
    <property type="project" value="InterPro"/>
</dbReference>
<dbReference type="PANTHER" id="PTHR45436:SF5">
    <property type="entry name" value="SENSOR HISTIDINE KINASE TRCS"/>
    <property type="match status" value="1"/>
</dbReference>
<dbReference type="SMART" id="SM00388">
    <property type="entry name" value="HisKA"/>
    <property type="match status" value="1"/>
</dbReference>
<keyword evidence="5" id="KW-0808">Transferase</keyword>
<dbReference type="SUPFAM" id="SSF55874">
    <property type="entry name" value="ATPase domain of HSP90 chaperone/DNA topoisomerase II/histidine kinase"/>
    <property type="match status" value="1"/>
</dbReference>
<evidence type="ECO:0000256" key="8">
    <source>
        <dbReference type="ARBA" id="ARBA00022989"/>
    </source>
</evidence>
<keyword evidence="9 11" id="KW-0472">Membrane</keyword>
<feature type="transmembrane region" description="Helical" evidence="11">
    <location>
        <begin position="9"/>
        <end position="30"/>
    </location>
</feature>
<keyword evidence="10" id="KW-0175">Coiled coil</keyword>
<dbReference type="Proteomes" id="UP000294563">
    <property type="component" value="Unassembled WGS sequence"/>
</dbReference>
<evidence type="ECO:0000256" key="2">
    <source>
        <dbReference type="ARBA" id="ARBA00004370"/>
    </source>
</evidence>
<evidence type="ECO:0000313" key="13">
    <source>
        <dbReference type="EMBL" id="TDT75396.1"/>
    </source>
</evidence>
<comment type="catalytic activity">
    <reaction evidence="1">
        <text>ATP + protein L-histidine = ADP + protein N-phospho-L-histidine.</text>
        <dbReference type="EC" id="2.7.13.3"/>
    </reaction>
</comment>
<dbReference type="EMBL" id="SOBH01000002">
    <property type="protein sequence ID" value="TDT75396.1"/>
    <property type="molecule type" value="Genomic_DNA"/>
</dbReference>
<evidence type="ECO:0000256" key="10">
    <source>
        <dbReference type="SAM" id="Coils"/>
    </source>
</evidence>
<evidence type="ECO:0000313" key="14">
    <source>
        <dbReference type="Proteomes" id="UP000294563"/>
    </source>
</evidence>